<organism evidence="9 10">
    <name type="scientific">Dactylosporangium matsuzakiense</name>
    <dbReference type="NCBI Taxonomy" id="53360"/>
    <lineage>
        <taxon>Bacteria</taxon>
        <taxon>Bacillati</taxon>
        <taxon>Actinomycetota</taxon>
        <taxon>Actinomycetes</taxon>
        <taxon>Micromonosporales</taxon>
        <taxon>Micromonosporaceae</taxon>
        <taxon>Dactylosporangium</taxon>
    </lineage>
</organism>
<evidence type="ECO:0000256" key="3">
    <source>
        <dbReference type="ARBA" id="ARBA00022448"/>
    </source>
</evidence>
<dbReference type="Pfam" id="PF07690">
    <property type="entry name" value="MFS_1"/>
    <property type="match status" value="1"/>
</dbReference>
<feature type="transmembrane region" description="Helical" evidence="7">
    <location>
        <begin position="274"/>
        <end position="293"/>
    </location>
</feature>
<keyword evidence="10" id="KW-1185">Reference proteome</keyword>
<feature type="transmembrane region" description="Helical" evidence="7">
    <location>
        <begin position="299"/>
        <end position="321"/>
    </location>
</feature>
<dbReference type="RefSeq" id="WP_261966166.1">
    <property type="nucleotide sequence ID" value="NZ_BAAAXA010000001.1"/>
</dbReference>
<feature type="transmembrane region" description="Helical" evidence="7">
    <location>
        <begin position="42"/>
        <end position="66"/>
    </location>
</feature>
<keyword evidence="6 7" id="KW-0472">Membrane</keyword>
<dbReference type="PANTHER" id="PTHR23514:SF3">
    <property type="entry name" value="BYPASS OF STOP CODON PROTEIN 6"/>
    <property type="match status" value="1"/>
</dbReference>
<evidence type="ECO:0000313" key="10">
    <source>
        <dbReference type="Proteomes" id="UP001143480"/>
    </source>
</evidence>
<reference evidence="9" key="2">
    <citation type="submission" date="2023-01" db="EMBL/GenBank/DDBJ databases">
        <authorList>
            <person name="Sun Q."/>
            <person name="Evtushenko L."/>
        </authorList>
    </citation>
    <scope>NUCLEOTIDE SEQUENCE</scope>
    <source>
        <strain evidence="9">VKM Ac-1321</strain>
    </source>
</reference>
<feature type="transmembrane region" description="Helical" evidence="7">
    <location>
        <begin position="7"/>
        <end position="30"/>
    </location>
</feature>
<keyword evidence="4 7" id="KW-0812">Transmembrane</keyword>
<dbReference type="PROSITE" id="PS50850">
    <property type="entry name" value="MFS"/>
    <property type="match status" value="1"/>
</dbReference>
<feature type="transmembrane region" description="Helical" evidence="7">
    <location>
        <begin position="73"/>
        <end position="91"/>
    </location>
</feature>
<dbReference type="InterPro" id="IPR051788">
    <property type="entry name" value="MFS_Transporter"/>
</dbReference>
<dbReference type="GO" id="GO:0005886">
    <property type="term" value="C:plasma membrane"/>
    <property type="evidence" value="ECO:0007669"/>
    <property type="project" value="UniProtKB-SubCell"/>
</dbReference>
<comment type="subcellular location">
    <subcellularLocation>
        <location evidence="1">Cell membrane</location>
        <topology evidence="1">Multi-pass membrane protein</topology>
    </subcellularLocation>
</comment>
<keyword evidence="3" id="KW-0813">Transport</keyword>
<dbReference type="Gene3D" id="1.20.1250.20">
    <property type="entry name" value="MFS general substrate transporter like domains"/>
    <property type="match status" value="1"/>
</dbReference>
<feature type="transmembrane region" description="Helical" evidence="7">
    <location>
        <begin position="362"/>
        <end position="380"/>
    </location>
</feature>
<dbReference type="SUPFAM" id="SSF103473">
    <property type="entry name" value="MFS general substrate transporter"/>
    <property type="match status" value="1"/>
</dbReference>
<gene>
    <name evidence="9" type="ORF">GCM10017581_022540</name>
</gene>
<comment type="similarity">
    <text evidence="2">Belongs to the major facilitator superfamily.</text>
</comment>
<feature type="transmembrane region" description="Helical" evidence="7">
    <location>
        <begin position="158"/>
        <end position="179"/>
    </location>
</feature>
<dbReference type="InterPro" id="IPR020846">
    <property type="entry name" value="MFS_dom"/>
</dbReference>
<reference evidence="9" key="1">
    <citation type="journal article" date="2014" name="Int. J. Syst. Evol. Microbiol.">
        <title>Complete genome sequence of Corynebacterium casei LMG S-19264T (=DSM 44701T), isolated from a smear-ripened cheese.</title>
        <authorList>
            <consortium name="US DOE Joint Genome Institute (JGI-PGF)"/>
            <person name="Walter F."/>
            <person name="Albersmeier A."/>
            <person name="Kalinowski J."/>
            <person name="Ruckert C."/>
        </authorList>
    </citation>
    <scope>NUCLEOTIDE SEQUENCE</scope>
    <source>
        <strain evidence="9">VKM Ac-1321</strain>
    </source>
</reference>
<feature type="transmembrane region" description="Helical" evidence="7">
    <location>
        <begin position="133"/>
        <end position="152"/>
    </location>
</feature>
<feature type="domain" description="Major facilitator superfamily (MFS) profile" evidence="8">
    <location>
        <begin position="8"/>
        <end position="388"/>
    </location>
</feature>
<evidence type="ECO:0000259" key="8">
    <source>
        <dbReference type="PROSITE" id="PS50850"/>
    </source>
</evidence>
<dbReference type="GO" id="GO:0022857">
    <property type="term" value="F:transmembrane transporter activity"/>
    <property type="evidence" value="ECO:0007669"/>
    <property type="project" value="InterPro"/>
</dbReference>
<evidence type="ECO:0000256" key="1">
    <source>
        <dbReference type="ARBA" id="ARBA00004651"/>
    </source>
</evidence>
<dbReference type="InterPro" id="IPR011701">
    <property type="entry name" value="MFS"/>
</dbReference>
<dbReference type="Proteomes" id="UP001143480">
    <property type="component" value="Unassembled WGS sequence"/>
</dbReference>
<dbReference type="AlphaFoldDB" id="A0A9W6KFV1"/>
<dbReference type="InterPro" id="IPR036259">
    <property type="entry name" value="MFS_trans_sf"/>
</dbReference>
<feature type="transmembrane region" description="Helical" evidence="7">
    <location>
        <begin position="207"/>
        <end position="231"/>
    </location>
</feature>
<evidence type="ECO:0000256" key="2">
    <source>
        <dbReference type="ARBA" id="ARBA00008335"/>
    </source>
</evidence>
<evidence type="ECO:0000256" key="7">
    <source>
        <dbReference type="SAM" id="Phobius"/>
    </source>
</evidence>
<feature type="transmembrane region" description="Helical" evidence="7">
    <location>
        <begin position="97"/>
        <end position="121"/>
    </location>
</feature>
<evidence type="ECO:0000256" key="6">
    <source>
        <dbReference type="ARBA" id="ARBA00023136"/>
    </source>
</evidence>
<keyword evidence="5 7" id="KW-1133">Transmembrane helix</keyword>
<protein>
    <recommendedName>
        <fullName evidence="8">Major facilitator superfamily (MFS) profile domain-containing protein</fullName>
    </recommendedName>
</protein>
<sequence length="400" mass="41602">MRRPVRAPVLLSYAGFVLVGINAGVSGVLIPAQMADYGVDKATIGLTFFTSSTGFMLAGATTGALLHRVHVRLALVIGVAAYALGAVALAARPPFAALVAVQLLIGYGTGNLEAVLNVYLTELPNATTLLNRLHAFFGVGALLGPLLAAWLLQSLPWTWVWLVLAGLCLPLGLGFLLWYPRRAPAAERAADTPRPTGVFADALRSPAVVFGSLFLAVYVGLEIGVGTWAFTFLVEQHAEPGVVAGYTVSGYWLGLTLGRFLISPLATRAGLTPAAMATLCLIGVTAGSALLWAAPTAPLATAGFVLLGFFLGPLFPTAMAVTPQVVPARLVPTAIGVMNGLSLVGGSALPWLAGWLAQHSGIWTLMPFVLVLSVVQLAVWRLMIARSTATPAPVPVPATD</sequence>
<feature type="transmembrane region" description="Helical" evidence="7">
    <location>
        <begin position="243"/>
        <end position="262"/>
    </location>
</feature>
<dbReference type="PANTHER" id="PTHR23514">
    <property type="entry name" value="BYPASS OF STOP CODON PROTEIN 6"/>
    <property type="match status" value="1"/>
</dbReference>
<proteinExistence type="inferred from homology"/>
<evidence type="ECO:0000256" key="4">
    <source>
        <dbReference type="ARBA" id="ARBA00022692"/>
    </source>
</evidence>
<evidence type="ECO:0000313" key="9">
    <source>
        <dbReference type="EMBL" id="GLL00513.1"/>
    </source>
</evidence>
<name>A0A9W6KFV1_9ACTN</name>
<accession>A0A9W6KFV1</accession>
<evidence type="ECO:0000256" key="5">
    <source>
        <dbReference type="ARBA" id="ARBA00022989"/>
    </source>
</evidence>
<comment type="caution">
    <text evidence="9">The sequence shown here is derived from an EMBL/GenBank/DDBJ whole genome shotgun (WGS) entry which is preliminary data.</text>
</comment>
<dbReference type="EMBL" id="BSFP01000009">
    <property type="protein sequence ID" value="GLL00513.1"/>
    <property type="molecule type" value="Genomic_DNA"/>
</dbReference>
<feature type="transmembrane region" description="Helical" evidence="7">
    <location>
        <begin position="333"/>
        <end position="356"/>
    </location>
</feature>